<feature type="non-terminal residue" evidence="5">
    <location>
        <position position="1"/>
    </location>
</feature>
<dbReference type="SUPFAM" id="SSF48179">
    <property type="entry name" value="6-phosphogluconate dehydrogenase C-terminal domain-like"/>
    <property type="match status" value="1"/>
</dbReference>
<dbReference type="SUPFAM" id="SSF51735">
    <property type="entry name" value="NAD(P)-binding Rossmann-fold domains"/>
    <property type="match status" value="1"/>
</dbReference>
<dbReference type="AlphaFoldDB" id="A0A316UQ16"/>
<dbReference type="EMBL" id="KZ819669">
    <property type="protein sequence ID" value="PWN27064.1"/>
    <property type="molecule type" value="Genomic_DNA"/>
</dbReference>
<keyword evidence="3" id="KW-0520">NAD</keyword>
<dbReference type="OrthoDB" id="5059218at2759"/>
<dbReference type="Pfam" id="PF00984">
    <property type="entry name" value="UDPG_MGDP_dh"/>
    <property type="match status" value="1"/>
</dbReference>
<dbReference type="PIRSF" id="PIRSF500136">
    <property type="entry name" value="UDP_ManNAc_DH"/>
    <property type="match status" value="1"/>
</dbReference>
<protein>
    <submittedName>
        <fullName evidence="5">Nucleotide sugar dehydrogenase</fullName>
    </submittedName>
</protein>
<reference evidence="5 6" key="1">
    <citation type="journal article" date="2018" name="Mol. Biol. Evol.">
        <title>Broad Genomic Sampling Reveals a Smut Pathogenic Ancestry of the Fungal Clade Ustilaginomycotina.</title>
        <authorList>
            <person name="Kijpornyongpan T."/>
            <person name="Mondo S.J."/>
            <person name="Barry K."/>
            <person name="Sandor L."/>
            <person name="Lee J."/>
            <person name="Lipzen A."/>
            <person name="Pangilinan J."/>
            <person name="LaButti K."/>
            <person name="Hainaut M."/>
            <person name="Henrissat B."/>
            <person name="Grigoriev I.V."/>
            <person name="Spatafora J.W."/>
            <person name="Aime M.C."/>
        </authorList>
    </citation>
    <scope>NUCLEOTIDE SEQUENCE [LARGE SCALE GENOMIC DNA]</scope>
    <source>
        <strain evidence="5 6">MCA 5214</strain>
    </source>
</reference>
<dbReference type="SUPFAM" id="SSF52413">
    <property type="entry name" value="UDP-glucose/GDP-mannose dehydrogenase C-terminal domain"/>
    <property type="match status" value="1"/>
</dbReference>
<dbReference type="GO" id="GO:0051287">
    <property type="term" value="F:NAD binding"/>
    <property type="evidence" value="ECO:0007669"/>
    <property type="project" value="InterPro"/>
</dbReference>
<evidence type="ECO:0000256" key="1">
    <source>
        <dbReference type="ARBA" id="ARBA00006601"/>
    </source>
</evidence>
<evidence type="ECO:0000256" key="3">
    <source>
        <dbReference type="ARBA" id="ARBA00023027"/>
    </source>
</evidence>
<dbReference type="InterPro" id="IPR036220">
    <property type="entry name" value="UDP-Glc/GDP-Man_DH_C_sf"/>
</dbReference>
<feature type="domain" description="UDP-glucose/GDP-mannose dehydrogenase C-terminal" evidence="4">
    <location>
        <begin position="300"/>
        <end position="380"/>
    </location>
</feature>
<dbReference type="STRING" id="1569628.A0A316UQ16"/>
<keyword evidence="6" id="KW-1185">Reference proteome</keyword>
<evidence type="ECO:0000313" key="5">
    <source>
        <dbReference type="EMBL" id="PWN27064.1"/>
    </source>
</evidence>
<feature type="non-terminal residue" evidence="5">
    <location>
        <position position="387"/>
    </location>
</feature>
<dbReference type="GeneID" id="37025780"/>
<dbReference type="RefSeq" id="XP_025361676.1">
    <property type="nucleotide sequence ID" value="XM_025503957.1"/>
</dbReference>
<dbReference type="InterPro" id="IPR017476">
    <property type="entry name" value="UDP-Glc/GDP-Man"/>
</dbReference>
<dbReference type="Pfam" id="PF03721">
    <property type="entry name" value="UDPG_MGDP_dh_N"/>
    <property type="match status" value="1"/>
</dbReference>
<dbReference type="Gene3D" id="3.40.50.720">
    <property type="entry name" value="NAD(P)-binding Rossmann-like Domain"/>
    <property type="match status" value="2"/>
</dbReference>
<dbReference type="InterPro" id="IPR014027">
    <property type="entry name" value="UDP-Glc/GDP-Man_DH_C"/>
</dbReference>
<dbReference type="Proteomes" id="UP000245884">
    <property type="component" value="Unassembled WGS sequence"/>
</dbReference>
<dbReference type="InterPro" id="IPR008927">
    <property type="entry name" value="6-PGluconate_DH-like_C_sf"/>
</dbReference>
<comment type="similarity">
    <text evidence="1">Belongs to the UDP-glucose/GDP-mannose dehydrogenase family.</text>
</comment>
<dbReference type="SMART" id="SM00984">
    <property type="entry name" value="UDPG_MGDP_dh_C"/>
    <property type="match status" value="1"/>
</dbReference>
<organism evidence="5 6">
    <name type="scientific">Jaminaea rosea</name>
    <dbReference type="NCBI Taxonomy" id="1569628"/>
    <lineage>
        <taxon>Eukaryota</taxon>
        <taxon>Fungi</taxon>
        <taxon>Dikarya</taxon>
        <taxon>Basidiomycota</taxon>
        <taxon>Ustilaginomycotina</taxon>
        <taxon>Exobasidiomycetes</taxon>
        <taxon>Microstromatales</taxon>
        <taxon>Microstromatales incertae sedis</taxon>
        <taxon>Jaminaea</taxon>
    </lineage>
</organism>
<evidence type="ECO:0000259" key="4">
    <source>
        <dbReference type="SMART" id="SM00984"/>
    </source>
</evidence>
<sequence length="387" mass="42476">TVLVVGVGYVGRHLVERFSDACDVVGLDLSASRCDLLCREFKADGLSNITMISDIEQDERCSTFDLALISVPTLLLADNKTVDTKHIRAAVEVVSQRARPGSTVVIESSVTVGMTRALLGPEGANLRARGIFVGFSPERVDPGRTLPRFEDIPKVVSGIDDASLAAITRLYSRSFNSVVPVRSLETAEFCKLYENCQRLMLITYVNEMADACEQHGVNIHDVCAASATKPFGFTPFNPSLGAGGHCIPVNCWYLLQNCEIPVLRAAAVSNRQRPARKAKEIALLAHERNSRAGDHPPSVLIYGMGFKAGEASLAYAPTVTLARELEEQGCRVSYFDDYVKTEEWRSLPREAFNSYRVDALFDIVVVAQKPSFSDRRVLDELSSARVI</sequence>
<evidence type="ECO:0000313" key="6">
    <source>
        <dbReference type="Proteomes" id="UP000245884"/>
    </source>
</evidence>
<dbReference type="GO" id="GO:0016616">
    <property type="term" value="F:oxidoreductase activity, acting on the CH-OH group of donors, NAD or NADP as acceptor"/>
    <property type="evidence" value="ECO:0007669"/>
    <property type="project" value="InterPro"/>
</dbReference>
<dbReference type="GO" id="GO:0016628">
    <property type="term" value="F:oxidoreductase activity, acting on the CH-CH group of donors, NAD or NADP as acceptor"/>
    <property type="evidence" value="ECO:0007669"/>
    <property type="project" value="InterPro"/>
</dbReference>
<dbReference type="InterPro" id="IPR028359">
    <property type="entry name" value="UDP_ManNAc/GlcNAc_DH"/>
</dbReference>
<dbReference type="GO" id="GO:0000271">
    <property type="term" value="P:polysaccharide biosynthetic process"/>
    <property type="evidence" value="ECO:0007669"/>
    <property type="project" value="InterPro"/>
</dbReference>
<dbReference type="NCBIfam" id="TIGR03026">
    <property type="entry name" value="NDP-sugDHase"/>
    <property type="match status" value="1"/>
</dbReference>
<evidence type="ECO:0000256" key="2">
    <source>
        <dbReference type="ARBA" id="ARBA00023002"/>
    </source>
</evidence>
<dbReference type="InterPro" id="IPR014026">
    <property type="entry name" value="UDP-Glc/GDP-Man_DH_dimer"/>
</dbReference>
<dbReference type="PANTHER" id="PTHR43491">
    <property type="entry name" value="UDP-N-ACETYL-D-MANNOSAMINE DEHYDROGENASE"/>
    <property type="match status" value="1"/>
</dbReference>
<dbReference type="InterPro" id="IPR036291">
    <property type="entry name" value="NAD(P)-bd_dom_sf"/>
</dbReference>
<proteinExistence type="inferred from homology"/>
<name>A0A316UQ16_9BASI</name>
<dbReference type="PIRSF" id="PIRSF000124">
    <property type="entry name" value="UDPglc_GDPman_dh"/>
    <property type="match status" value="1"/>
</dbReference>
<accession>A0A316UQ16</accession>
<dbReference type="InterPro" id="IPR001732">
    <property type="entry name" value="UDP-Glc/GDP-Man_DH_N"/>
</dbReference>
<dbReference type="PANTHER" id="PTHR43491:SF2">
    <property type="entry name" value="UDP-N-ACETYL-D-MANNOSAMINE DEHYDROGENASE"/>
    <property type="match status" value="1"/>
</dbReference>
<keyword evidence="2" id="KW-0560">Oxidoreductase</keyword>
<gene>
    <name evidence="5" type="ORF">BDZ90DRAFT_206052</name>
</gene>